<dbReference type="GO" id="GO:0004430">
    <property type="term" value="F:1-phosphatidylinositol 4-kinase activity"/>
    <property type="evidence" value="ECO:0007669"/>
    <property type="project" value="UniProtKB-EC"/>
</dbReference>
<dbReference type="Gene3D" id="6.10.140.1260">
    <property type="match status" value="1"/>
</dbReference>
<dbReference type="OrthoDB" id="10264149at2759"/>
<dbReference type="InterPro" id="IPR018936">
    <property type="entry name" value="PI3/4_kinase_CS"/>
</dbReference>
<evidence type="ECO:0000313" key="12">
    <source>
        <dbReference type="Proteomes" id="UP000095038"/>
    </source>
</evidence>
<dbReference type="InParanoid" id="A0A1D2VJF3"/>
<keyword evidence="5" id="KW-0808">Transferase</keyword>
<dbReference type="PANTHER" id="PTHR10048:SF22">
    <property type="entry name" value="PHOSPHATIDYLINOSITOL 4-KINASE BETA"/>
    <property type="match status" value="1"/>
</dbReference>
<evidence type="ECO:0000256" key="2">
    <source>
        <dbReference type="ARBA" id="ARBA00004123"/>
    </source>
</evidence>
<dbReference type="Pfam" id="PF00454">
    <property type="entry name" value="PI3_PI4_kinase"/>
    <property type="match status" value="1"/>
</dbReference>
<dbReference type="Pfam" id="PF11522">
    <property type="entry name" value="Pik1"/>
    <property type="match status" value="1"/>
</dbReference>
<dbReference type="GO" id="GO:0048015">
    <property type="term" value="P:phosphatidylinositol-mediated signaling"/>
    <property type="evidence" value="ECO:0007669"/>
    <property type="project" value="TreeGrafter"/>
</dbReference>
<dbReference type="InterPro" id="IPR000403">
    <property type="entry name" value="PI3/4_kinase_cat_dom"/>
</dbReference>
<dbReference type="GeneID" id="30964059"/>
<dbReference type="EMBL" id="KV454478">
    <property type="protein sequence ID" value="ODV61741.1"/>
    <property type="molecule type" value="Genomic_DNA"/>
</dbReference>
<dbReference type="PROSITE" id="PS50290">
    <property type="entry name" value="PI3_4_KINASE_3"/>
    <property type="match status" value="1"/>
</dbReference>
<dbReference type="InterPro" id="IPR016024">
    <property type="entry name" value="ARM-type_fold"/>
</dbReference>
<dbReference type="FunCoup" id="A0A1D2VJF3">
    <property type="interactions" value="863"/>
</dbReference>
<dbReference type="SMART" id="SM00146">
    <property type="entry name" value="PI3Kc"/>
    <property type="match status" value="1"/>
</dbReference>
<evidence type="ECO:0000313" key="11">
    <source>
        <dbReference type="EMBL" id="ODV61741.1"/>
    </source>
</evidence>
<evidence type="ECO:0000256" key="4">
    <source>
        <dbReference type="ARBA" id="ARBA00012169"/>
    </source>
</evidence>
<dbReference type="InterPro" id="IPR015433">
    <property type="entry name" value="PI3/4_kinase"/>
</dbReference>
<comment type="similarity">
    <text evidence="3">Belongs to the PI3/PI4-kinase family. Type III PI4K subfamily.</text>
</comment>
<comment type="subcellular location">
    <subcellularLocation>
        <location evidence="2">Nucleus</location>
    </subcellularLocation>
</comment>
<feature type="compositionally biased region" description="Acidic residues" evidence="8">
    <location>
        <begin position="537"/>
        <end position="547"/>
    </location>
</feature>
<dbReference type="AlphaFoldDB" id="A0A1D2VJF3"/>
<dbReference type="GO" id="GO:0005634">
    <property type="term" value="C:nucleus"/>
    <property type="evidence" value="ECO:0007669"/>
    <property type="project" value="UniProtKB-SubCell"/>
</dbReference>
<proteinExistence type="inferred from homology"/>
<name>A0A1D2VJF3_9ASCO</name>
<dbReference type="Gene3D" id="1.25.40.70">
    <property type="entry name" value="Phosphatidylinositol 3-kinase, accessory domain (PIK)"/>
    <property type="match status" value="1"/>
</dbReference>
<evidence type="ECO:0000259" key="10">
    <source>
        <dbReference type="PROSITE" id="PS51545"/>
    </source>
</evidence>
<keyword evidence="6" id="KW-0418">Kinase</keyword>
<evidence type="ECO:0000256" key="5">
    <source>
        <dbReference type="ARBA" id="ARBA00022679"/>
    </source>
</evidence>
<dbReference type="InterPro" id="IPR011009">
    <property type="entry name" value="Kinase-like_dom_sf"/>
</dbReference>
<dbReference type="GO" id="GO:0006995">
    <property type="term" value="P:cellular response to nitrogen starvation"/>
    <property type="evidence" value="ECO:0007669"/>
    <property type="project" value="EnsemblFungi"/>
</dbReference>
<dbReference type="Gene3D" id="1.10.1070.11">
    <property type="entry name" value="Phosphatidylinositol 3-/4-kinase, catalytic domain"/>
    <property type="match status" value="1"/>
</dbReference>
<dbReference type="EC" id="2.7.1.67" evidence="4"/>
<keyword evidence="12" id="KW-1185">Reference proteome</keyword>
<dbReference type="PANTHER" id="PTHR10048">
    <property type="entry name" value="PHOSPHATIDYLINOSITOL KINASE"/>
    <property type="match status" value="1"/>
</dbReference>
<feature type="domain" description="PI3K/PI4K catalytic" evidence="9">
    <location>
        <begin position="714"/>
        <end position="992"/>
    </location>
</feature>
<feature type="region of interest" description="Disordered" evidence="8">
    <location>
        <begin position="207"/>
        <end position="226"/>
    </location>
</feature>
<dbReference type="GO" id="GO:2000786">
    <property type="term" value="P:positive regulation of autophagosome assembly"/>
    <property type="evidence" value="ECO:0007669"/>
    <property type="project" value="EnsemblFungi"/>
</dbReference>
<sequence length="1009" mass="114270">MDQSSGNAMLLRLINSQHFSLFLCISYLERYASNIGIFSYLCQRIRSYKYDEIQFFVPQLCQILVTVETQSMALEDLLLDLSSQHPHFTLLAFWQLQAHLHDLSQDPESFGFQITRKMLNSLQYVIYNATPPPSNQFRENIAPALILSSAIAGAIALPQLASHIGPLAKSQGRKQKTYVFQIAKNFSDELVKNLTLKNTKKNSYLSVSSSKSQLNLNSTSTSNSFTNSSNPFKNHVQNHIQNHNNNLNYDHNQKSLNSPVKLHSFDNINNANHLNTQINFDTIQPSSINLKNMNDQFKKPIPDTPPTFDNFDLIDKYPNSLFNNNTDGGALKNKNLYNNYNNKNKPPSRAQTLSRSSLLLNCRKRDNKSSNSRHHGSNIRNISPTLMSTTTKIKLLKSNYYRCETQFAIALQQISLRLSQVPKEARLASLKAELSLLNKDLPAEVDIPTLFPPNKKGKLHKIVRITPNEAAVLNSAERVPFLLLIEYLNNDLDFDSSSSTNLQLLREKPDRTYIFDLGIQTTNLNSPKSTGFNDNDNYNDNDNDNNDNIDHNDTHLHINEKEGDIDEADLADLSVIKITDNEIQNERLRKELFVANTQDVPILDSPPINNTQNSYSKLVNGRNPNMTNDDLATHMRIAAVMLTQLDNPSNTLPSDQSAAIKAKIIASMQSFQDNFGLNDYMIRGERGERKLENDLKLGGVSNKNSTSYLGEDWDTKKERIRKESPYGHFEDWDLCSVIAKNGDDLRQEAFACQLIQAIADILKEANGKVWVKKMRILITSANTGLVETITNAISIHSIKKSLTGILIENGENPKGTVPPLTEHFKRVFGDENSLRYNRAQDNFACSLAPYSLICYLLQIKDRHNGNIMLDNEGHIIHIDFGFLLSNSPGSVGFEAAPFKLTQEYVDILGGVDGEYFHKFSRLMKESFKIIRKHAESVITMVELMQKESSLPCFKAGDQTGIQLRQRFQLHLTDSECDKFVENYLIQKSLGSIYTRLYDQFQLITQGIYS</sequence>
<dbReference type="FunFam" id="1.10.1070.11:FF:000016">
    <property type="entry name" value="PIK1p Phosphatidylinositol 4-kinase"/>
    <property type="match status" value="1"/>
</dbReference>
<dbReference type="FunFam" id="3.30.1010.10:FF:000021">
    <property type="entry name" value="Phosphatidylinositol 4-kinase"/>
    <property type="match status" value="1"/>
</dbReference>
<dbReference type="InterPro" id="IPR036940">
    <property type="entry name" value="PI3/4_kinase_cat_sf"/>
</dbReference>
<dbReference type="Gene3D" id="3.30.1010.10">
    <property type="entry name" value="Phosphatidylinositol 3-kinase Catalytic Subunit, Chain A, domain 4"/>
    <property type="match status" value="1"/>
</dbReference>
<evidence type="ECO:0000256" key="3">
    <source>
        <dbReference type="ARBA" id="ARBA00006209"/>
    </source>
</evidence>
<dbReference type="InterPro" id="IPR057754">
    <property type="entry name" value="PI4-kinase_beta/PIK1_cat"/>
</dbReference>
<evidence type="ECO:0000256" key="1">
    <source>
        <dbReference type="ARBA" id="ARBA00001686"/>
    </source>
</evidence>
<evidence type="ECO:0000259" key="9">
    <source>
        <dbReference type="PROSITE" id="PS50290"/>
    </source>
</evidence>
<dbReference type="GO" id="GO:0046854">
    <property type="term" value="P:phosphatidylinositol phosphate biosynthetic process"/>
    <property type="evidence" value="ECO:0007669"/>
    <property type="project" value="EnsemblFungi"/>
</dbReference>
<reference evidence="12" key="1">
    <citation type="submission" date="2016-05" db="EMBL/GenBank/DDBJ databases">
        <title>Comparative genomics of biotechnologically important yeasts.</title>
        <authorList>
            <consortium name="DOE Joint Genome Institute"/>
            <person name="Riley R."/>
            <person name="Haridas S."/>
            <person name="Wolfe K.H."/>
            <person name="Lopes M.R."/>
            <person name="Hittinger C.T."/>
            <person name="Goker M."/>
            <person name="Salamov A."/>
            <person name="Wisecaver J."/>
            <person name="Long T.M."/>
            <person name="Aerts A.L."/>
            <person name="Barry K."/>
            <person name="Choi C."/>
            <person name="Clum A."/>
            <person name="Coughlan A.Y."/>
            <person name="Deshpande S."/>
            <person name="Douglass A.P."/>
            <person name="Hanson S.J."/>
            <person name="Klenk H.-P."/>
            <person name="Labutti K."/>
            <person name="Lapidus A."/>
            <person name="Lindquist E."/>
            <person name="Lipzen A."/>
            <person name="Meier-Kolthoff J.P."/>
            <person name="Ohm R.A."/>
            <person name="Otillar R.P."/>
            <person name="Pangilinan J."/>
            <person name="Peng Y."/>
            <person name="Rokas A."/>
            <person name="Rosa C.A."/>
            <person name="Scheuner C."/>
            <person name="Sibirny A.A."/>
            <person name="Slot J.C."/>
            <person name="Stielow J.B."/>
            <person name="Sun H."/>
            <person name="Kurtzman C.P."/>
            <person name="Blackwell M."/>
            <person name="Grigoriev I.V."/>
            <person name="Jeffries T.W."/>
        </authorList>
    </citation>
    <scope>NUCLEOTIDE SEQUENCE [LARGE SCALE GENOMIC DNA]</scope>
    <source>
        <strain evidence="12">DSM 1968</strain>
    </source>
</reference>
<dbReference type="GO" id="GO:0042998">
    <property type="term" value="P:positive regulation of Golgi to plasma membrane protein transport"/>
    <property type="evidence" value="ECO:0007669"/>
    <property type="project" value="EnsemblFungi"/>
</dbReference>
<evidence type="ECO:0000256" key="6">
    <source>
        <dbReference type="ARBA" id="ARBA00022777"/>
    </source>
</evidence>
<dbReference type="GO" id="GO:0140504">
    <property type="term" value="P:microlipophagy"/>
    <property type="evidence" value="ECO:0007669"/>
    <property type="project" value="EnsemblFungi"/>
</dbReference>
<gene>
    <name evidence="11" type="ORF">ASCRUDRAFT_33370</name>
</gene>
<dbReference type="InterPro" id="IPR001263">
    <property type="entry name" value="PI3K_accessory_dom"/>
</dbReference>
<protein>
    <recommendedName>
        <fullName evidence="4">1-phosphatidylinositol 4-kinase</fullName>
        <ecNumber evidence="4">2.7.1.67</ecNumber>
    </recommendedName>
</protein>
<dbReference type="GO" id="GO:0050714">
    <property type="term" value="P:positive regulation of protein secretion"/>
    <property type="evidence" value="ECO:0007669"/>
    <property type="project" value="EnsemblFungi"/>
</dbReference>
<accession>A0A1D2VJF3</accession>
<feature type="region of interest" description="Disordered" evidence="8">
    <location>
        <begin position="525"/>
        <end position="547"/>
    </location>
</feature>
<comment type="catalytic activity">
    <reaction evidence="1">
        <text>a 1,2-diacyl-sn-glycero-3-phospho-(1D-myo-inositol) + ATP = a 1,2-diacyl-sn-glycero-3-phospho-(1D-myo-inositol 4-phosphate) + ADP + H(+)</text>
        <dbReference type="Rhea" id="RHEA:19877"/>
        <dbReference type="ChEBI" id="CHEBI:15378"/>
        <dbReference type="ChEBI" id="CHEBI:30616"/>
        <dbReference type="ChEBI" id="CHEBI:57880"/>
        <dbReference type="ChEBI" id="CHEBI:58178"/>
        <dbReference type="ChEBI" id="CHEBI:456216"/>
        <dbReference type="EC" id="2.7.1.67"/>
    </reaction>
</comment>
<evidence type="ECO:0000256" key="7">
    <source>
        <dbReference type="ARBA" id="ARBA00023242"/>
    </source>
</evidence>
<dbReference type="InterPro" id="IPR042236">
    <property type="entry name" value="PI3K_accessory_sf"/>
</dbReference>
<dbReference type="SUPFAM" id="SSF48371">
    <property type="entry name" value="ARM repeat"/>
    <property type="match status" value="1"/>
</dbReference>
<dbReference type="PROSITE" id="PS00915">
    <property type="entry name" value="PI3_4_KINASE_1"/>
    <property type="match status" value="1"/>
</dbReference>
<dbReference type="CDD" id="cd05168">
    <property type="entry name" value="PI4Kc_III_beta"/>
    <property type="match status" value="1"/>
</dbReference>
<dbReference type="RefSeq" id="XP_020048048.1">
    <property type="nucleotide sequence ID" value="XM_020190423.1"/>
</dbReference>
<keyword evidence="7" id="KW-0539">Nucleus</keyword>
<dbReference type="SUPFAM" id="SSF56112">
    <property type="entry name" value="Protein kinase-like (PK-like)"/>
    <property type="match status" value="1"/>
</dbReference>
<dbReference type="PROSITE" id="PS00916">
    <property type="entry name" value="PI3_4_KINASE_2"/>
    <property type="match status" value="1"/>
</dbReference>
<organism evidence="11 12">
    <name type="scientific">Ascoidea rubescens DSM 1968</name>
    <dbReference type="NCBI Taxonomy" id="1344418"/>
    <lineage>
        <taxon>Eukaryota</taxon>
        <taxon>Fungi</taxon>
        <taxon>Dikarya</taxon>
        <taxon>Ascomycota</taxon>
        <taxon>Saccharomycotina</taxon>
        <taxon>Saccharomycetes</taxon>
        <taxon>Ascoideaceae</taxon>
        <taxon>Ascoidea</taxon>
    </lineage>
</organism>
<feature type="domain" description="PIK helical" evidence="10">
    <location>
        <begin position="1"/>
        <end position="120"/>
    </location>
</feature>
<dbReference type="PROSITE" id="PS51545">
    <property type="entry name" value="PIK_HELICAL"/>
    <property type="match status" value="1"/>
</dbReference>
<evidence type="ECO:0000256" key="8">
    <source>
        <dbReference type="SAM" id="MobiDB-lite"/>
    </source>
</evidence>
<dbReference type="Proteomes" id="UP000095038">
    <property type="component" value="Unassembled WGS sequence"/>
</dbReference>
<dbReference type="GO" id="GO:0005802">
    <property type="term" value="C:trans-Golgi network"/>
    <property type="evidence" value="ECO:0007669"/>
    <property type="project" value="EnsemblFungi"/>
</dbReference>
<dbReference type="STRING" id="1344418.A0A1D2VJF3"/>
<dbReference type="GO" id="GO:0016020">
    <property type="term" value="C:membrane"/>
    <property type="evidence" value="ECO:0007669"/>
    <property type="project" value="TreeGrafter"/>
</dbReference>
<dbReference type="GO" id="GO:0006897">
    <property type="term" value="P:endocytosis"/>
    <property type="evidence" value="ECO:0007669"/>
    <property type="project" value="EnsemblFungi"/>
</dbReference>
<dbReference type="InterPro" id="IPR021601">
    <property type="entry name" value="Phosphatidylino_kinase_fungi"/>
</dbReference>